<protein>
    <submittedName>
        <fullName evidence="2">Flavoprotein</fullName>
    </submittedName>
</protein>
<dbReference type="Proteomes" id="UP001595690">
    <property type="component" value="Unassembled WGS sequence"/>
</dbReference>
<proteinExistence type="predicted"/>
<dbReference type="PANTHER" id="PTHR14359:SF6">
    <property type="entry name" value="PHOSPHOPANTOTHENOYLCYSTEINE DECARBOXYLASE"/>
    <property type="match status" value="1"/>
</dbReference>
<gene>
    <name evidence="2" type="ORF">ACFOWZ_00430</name>
</gene>
<dbReference type="EMBL" id="JBHRZI010000002">
    <property type="protein sequence ID" value="MFC3889921.1"/>
    <property type="molecule type" value="Genomic_DNA"/>
</dbReference>
<organism evidence="2 3">
    <name type="scientific">Lentzea rhizosphaerae</name>
    <dbReference type="NCBI Taxonomy" id="2041025"/>
    <lineage>
        <taxon>Bacteria</taxon>
        <taxon>Bacillati</taxon>
        <taxon>Actinomycetota</taxon>
        <taxon>Actinomycetes</taxon>
        <taxon>Pseudonocardiales</taxon>
        <taxon>Pseudonocardiaceae</taxon>
        <taxon>Lentzea</taxon>
    </lineage>
</organism>
<dbReference type="Gene3D" id="3.40.50.1950">
    <property type="entry name" value="Flavin prenyltransferase-like"/>
    <property type="match status" value="1"/>
</dbReference>
<evidence type="ECO:0000259" key="1">
    <source>
        <dbReference type="Pfam" id="PF02441"/>
    </source>
</evidence>
<keyword evidence="3" id="KW-1185">Reference proteome</keyword>
<dbReference type="PANTHER" id="PTHR14359">
    <property type="entry name" value="HOMO-OLIGOMERIC FLAVIN CONTAINING CYS DECARBOXYLASE FAMILY"/>
    <property type="match status" value="1"/>
</dbReference>
<reference evidence="3" key="1">
    <citation type="journal article" date="2019" name="Int. J. Syst. Evol. Microbiol.">
        <title>The Global Catalogue of Microorganisms (GCM) 10K type strain sequencing project: providing services to taxonomists for standard genome sequencing and annotation.</title>
        <authorList>
            <consortium name="The Broad Institute Genomics Platform"/>
            <consortium name="The Broad Institute Genome Sequencing Center for Infectious Disease"/>
            <person name="Wu L."/>
            <person name="Ma J."/>
        </authorList>
    </citation>
    <scope>NUCLEOTIDE SEQUENCE [LARGE SCALE GENOMIC DNA]</scope>
    <source>
        <strain evidence="3">CGMCC 4.7405</strain>
    </source>
</reference>
<accession>A0ABV8BK39</accession>
<dbReference type="SUPFAM" id="SSF52507">
    <property type="entry name" value="Homo-oligomeric flavin-containing Cys decarboxylases, HFCD"/>
    <property type="match status" value="1"/>
</dbReference>
<comment type="caution">
    <text evidence="2">The sequence shown here is derived from an EMBL/GenBank/DDBJ whole genome shotgun (WGS) entry which is preliminary data.</text>
</comment>
<dbReference type="RefSeq" id="WP_382367022.1">
    <property type="nucleotide sequence ID" value="NZ_JBHRZI010000002.1"/>
</dbReference>
<dbReference type="InterPro" id="IPR036551">
    <property type="entry name" value="Flavin_trans-like"/>
</dbReference>
<evidence type="ECO:0000313" key="2">
    <source>
        <dbReference type="EMBL" id="MFC3889921.1"/>
    </source>
</evidence>
<sequence length="264" mass="28723">MIEPFLRIAIFFMGVTSVSAEASAELTVSAADLVPQWGRDPGIRRGRRAWIGGRPPWPPPGGTVDGVRMRDDALSIIVTGSSAALGMPGYLTWLRQEIDLSLRVLLTHSAERFLRREVAGWYADEVCVSDDPDLNPVEFARRSLGIVVLPATANVLAATALGLGSSPAQTALLAATRPALFFPAMNEVMWDKPVVRRHVEALRADGHTVVEPQRRPVFELWQKENVLGIGMPEPEEATELIVAWLEVLLDSVGEEEAEAATVNG</sequence>
<dbReference type="Pfam" id="PF02441">
    <property type="entry name" value="Flavoprotein"/>
    <property type="match status" value="1"/>
</dbReference>
<name>A0ABV8BK39_9PSEU</name>
<feature type="domain" description="Flavoprotein" evidence="1">
    <location>
        <begin position="75"/>
        <end position="214"/>
    </location>
</feature>
<evidence type="ECO:0000313" key="3">
    <source>
        <dbReference type="Proteomes" id="UP001595690"/>
    </source>
</evidence>
<dbReference type="InterPro" id="IPR003382">
    <property type="entry name" value="Flavoprotein"/>
</dbReference>